<dbReference type="PROSITE" id="PS50109">
    <property type="entry name" value="HIS_KIN"/>
    <property type="match status" value="1"/>
</dbReference>
<proteinExistence type="predicted"/>
<dbReference type="AlphaFoldDB" id="A0A5C7ATX2"/>
<organism evidence="11 12">
    <name type="scientific">Algoriphagus aquimarinus</name>
    <dbReference type="NCBI Taxonomy" id="237018"/>
    <lineage>
        <taxon>Bacteria</taxon>
        <taxon>Pseudomonadati</taxon>
        <taxon>Bacteroidota</taxon>
        <taxon>Cytophagia</taxon>
        <taxon>Cytophagales</taxon>
        <taxon>Cyclobacteriaceae</taxon>
        <taxon>Algoriphagus</taxon>
    </lineage>
</organism>
<keyword evidence="8" id="KW-0472">Membrane</keyword>
<dbReference type="GO" id="GO:0005524">
    <property type="term" value="F:ATP binding"/>
    <property type="evidence" value="ECO:0007669"/>
    <property type="project" value="UniProtKB-KW"/>
</dbReference>
<name>A0A5C7ATX2_9BACT</name>
<evidence type="ECO:0000256" key="7">
    <source>
        <dbReference type="ARBA" id="ARBA00022840"/>
    </source>
</evidence>
<dbReference type="Proteomes" id="UP000321935">
    <property type="component" value="Unassembled WGS sequence"/>
</dbReference>
<keyword evidence="6" id="KW-0418">Kinase</keyword>
<feature type="chain" id="PRO_5022940585" description="histidine kinase" evidence="9">
    <location>
        <begin position="19"/>
        <end position="648"/>
    </location>
</feature>
<dbReference type="RefSeq" id="WP_146916800.1">
    <property type="nucleotide sequence ID" value="NZ_VORW01000004.1"/>
</dbReference>
<keyword evidence="8" id="KW-0812">Transmembrane</keyword>
<dbReference type="InterPro" id="IPR005467">
    <property type="entry name" value="His_kinase_dom"/>
</dbReference>
<feature type="transmembrane region" description="Helical" evidence="8">
    <location>
        <begin position="412"/>
        <end position="432"/>
    </location>
</feature>
<evidence type="ECO:0000259" key="10">
    <source>
        <dbReference type="PROSITE" id="PS50109"/>
    </source>
</evidence>
<keyword evidence="3" id="KW-0597">Phosphoprotein</keyword>
<dbReference type="InterPro" id="IPR011495">
    <property type="entry name" value="Sig_transdc_His_kin_sub2_dim/P"/>
</dbReference>
<dbReference type="Gene3D" id="1.25.40.10">
    <property type="entry name" value="Tetratricopeptide repeat domain"/>
    <property type="match status" value="3"/>
</dbReference>
<evidence type="ECO:0000256" key="2">
    <source>
        <dbReference type="ARBA" id="ARBA00012438"/>
    </source>
</evidence>
<keyword evidence="5" id="KW-0547">Nucleotide-binding</keyword>
<dbReference type="SMART" id="SM00028">
    <property type="entry name" value="TPR"/>
    <property type="match status" value="5"/>
</dbReference>
<dbReference type="GO" id="GO:0004673">
    <property type="term" value="F:protein histidine kinase activity"/>
    <property type="evidence" value="ECO:0007669"/>
    <property type="project" value="UniProtKB-EC"/>
</dbReference>
<dbReference type="PANTHER" id="PTHR41523">
    <property type="entry name" value="TWO-COMPONENT SYSTEM SENSOR PROTEIN"/>
    <property type="match status" value="1"/>
</dbReference>
<evidence type="ECO:0000313" key="11">
    <source>
        <dbReference type="EMBL" id="TXE12186.1"/>
    </source>
</evidence>
<feature type="signal peptide" evidence="9">
    <location>
        <begin position="1"/>
        <end position="18"/>
    </location>
</feature>
<protein>
    <recommendedName>
        <fullName evidence="2">histidine kinase</fullName>
        <ecNumber evidence="2">2.7.13.3</ecNumber>
    </recommendedName>
</protein>
<dbReference type="EMBL" id="VORW01000004">
    <property type="protein sequence ID" value="TXE12186.1"/>
    <property type="molecule type" value="Genomic_DNA"/>
</dbReference>
<dbReference type="OrthoDB" id="9767435at2"/>
<evidence type="ECO:0000256" key="6">
    <source>
        <dbReference type="ARBA" id="ARBA00022777"/>
    </source>
</evidence>
<feature type="domain" description="Histidine kinase" evidence="10">
    <location>
        <begin position="455"/>
        <end position="646"/>
    </location>
</feature>
<dbReference type="Gene3D" id="3.30.450.20">
    <property type="entry name" value="PAS domain"/>
    <property type="match status" value="1"/>
</dbReference>
<dbReference type="Pfam" id="PF07568">
    <property type="entry name" value="HisKA_2"/>
    <property type="match status" value="1"/>
</dbReference>
<gene>
    <name evidence="11" type="ORF">ESV85_09080</name>
</gene>
<dbReference type="InterPro" id="IPR003594">
    <property type="entry name" value="HATPase_dom"/>
</dbReference>
<evidence type="ECO:0000256" key="3">
    <source>
        <dbReference type="ARBA" id="ARBA00022553"/>
    </source>
</evidence>
<dbReference type="SUPFAM" id="SSF55874">
    <property type="entry name" value="ATPase domain of HSP90 chaperone/DNA topoisomerase II/histidine kinase"/>
    <property type="match status" value="1"/>
</dbReference>
<reference evidence="11 12" key="1">
    <citation type="submission" date="2019-08" db="EMBL/GenBank/DDBJ databases">
        <title>Genomes sequence of Algoriphagus aquimarinus ACAM450.</title>
        <authorList>
            <person name="Bowman J.P."/>
        </authorList>
    </citation>
    <scope>NUCLEOTIDE SEQUENCE [LARGE SCALE GENOMIC DNA]</scope>
    <source>
        <strain evidence="11 12">ACAM 450</strain>
    </source>
</reference>
<dbReference type="SMART" id="SM00387">
    <property type="entry name" value="HATPase_c"/>
    <property type="match status" value="1"/>
</dbReference>
<accession>A0A5C7ATX2</accession>
<dbReference type="Pfam" id="PF13424">
    <property type="entry name" value="TPR_12"/>
    <property type="match status" value="1"/>
</dbReference>
<dbReference type="Gene3D" id="3.30.565.10">
    <property type="entry name" value="Histidine kinase-like ATPase, C-terminal domain"/>
    <property type="match status" value="1"/>
</dbReference>
<evidence type="ECO:0000256" key="9">
    <source>
        <dbReference type="SAM" id="SignalP"/>
    </source>
</evidence>
<evidence type="ECO:0000256" key="5">
    <source>
        <dbReference type="ARBA" id="ARBA00022741"/>
    </source>
</evidence>
<dbReference type="InterPro" id="IPR036890">
    <property type="entry name" value="HATPase_C_sf"/>
</dbReference>
<evidence type="ECO:0000256" key="8">
    <source>
        <dbReference type="SAM" id="Phobius"/>
    </source>
</evidence>
<sequence>MKHFFFLGFFLISTAGFAQIQGINGFFQYQEVFVETDDFQSDYLEKLENAVAGIQRDSTLRLKVLNDLGYYYHTRNLKLALEYIEQGLEGARAIGDEYWEGKLMVSQGAILLRMEELQFAENVLREAILKIPERETWLLYTNLGYVYERKGMLGEAFVYASKTLEIGEKYGDSKAIAMAYSDMSNLFWKQGKFDAALNYGLKSLEIFEKRGLKDLDYDFTLHLVGQYMVDLDRPKEALDYFQHSVQLGERYGFYNNLSDTFIALANLQAKMGDFSDAHTSGLEALRYAELLNNDFMIMRSYLALGKVSNASRDFLKASDYLETSIIEATENFGDKFYLSLVYEELSKAYEGSESFQKALTASRKSDELRRDVFTAEAEEQISLLQTQMDVAQKENTIKLQEADLSRNRILEVFYLTLAGTLVVFLFLLYRVFLRKKKYSTLLEKKNEEKEFLLKEIHHRVKNNLETISSLLTLQIAKIEDPKFKQVMEETYTRVQSMGMIHLSLYKEGNLKQVEMKGFFEGLGKFILDTFDASERIDFSTEMNSLELDVDVAIPIGLIVNELISNSLKYAFPRHNTGQICVSLNERDGNLFLKVSDNGVGIMENSTTKGTGFGSELISLLTRQLDGEMTLVNNSGTAFSFEFLLNKAA</sequence>
<evidence type="ECO:0000313" key="12">
    <source>
        <dbReference type="Proteomes" id="UP000321935"/>
    </source>
</evidence>
<dbReference type="InterPro" id="IPR019734">
    <property type="entry name" value="TPR_rpt"/>
</dbReference>
<evidence type="ECO:0000256" key="1">
    <source>
        <dbReference type="ARBA" id="ARBA00000085"/>
    </source>
</evidence>
<keyword evidence="7" id="KW-0067">ATP-binding</keyword>
<keyword evidence="4" id="KW-0808">Transferase</keyword>
<comment type="caution">
    <text evidence="11">The sequence shown here is derived from an EMBL/GenBank/DDBJ whole genome shotgun (WGS) entry which is preliminary data.</text>
</comment>
<comment type="catalytic activity">
    <reaction evidence="1">
        <text>ATP + protein L-histidine = ADP + protein N-phospho-L-histidine.</text>
        <dbReference type="EC" id="2.7.13.3"/>
    </reaction>
</comment>
<dbReference type="SUPFAM" id="SSF48452">
    <property type="entry name" value="TPR-like"/>
    <property type="match status" value="2"/>
</dbReference>
<dbReference type="PANTHER" id="PTHR41523:SF8">
    <property type="entry name" value="ETHYLENE RESPONSE SENSOR PROTEIN"/>
    <property type="match status" value="1"/>
</dbReference>
<evidence type="ECO:0000256" key="4">
    <source>
        <dbReference type="ARBA" id="ARBA00022679"/>
    </source>
</evidence>
<dbReference type="EC" id="2.7.13.3" evidence="2"/>
<keyword evidence="9" id="KW-0732">Signal</keyword>
<dbReference type="Pfam" id="PF02518">
    <property type="entry name" value="HATPase_c"/>
    <property type="match status" value="1"/>
</dbReference>
<dbReference type="InterPro" id="IPR011990">
    <property type="entry name" value="TPR-like_helical_dom_sf"/>
</dbReference>
<keyword evidence="8" id="KW-1133">Transmembrane helix</keyword>